<dbReference type="InterPro" id="IPR050069">
    <property type="entry name" value="Urease_subunit"/>
</dbReference>
<evidence type="ECO:0000313" key="5">
    <source>
        <dbReference type="EMBL" id="QCD35351.1"/>
    </source>
</evidence>
<sequence length="199" mass="22156">MATNNNQANVAGQIPGNPPLNAEGYSKDNPPKASDTPTTIYNGVPPIYDKKEPGFTPTKYVPVGGVDLASDPIEYNTDRYTVKVTVHNTGDRPVQVGSHFHFFEVNRYLEFDRPKAYGCHLNIPATTAIRFEPGDEKEVELVSYSGKRKVWGFNDLANGYTGGQDTPTFYPNKIHAIRKMNEYGFKSVSEDEADAEYQK</sequence>
<dbReference type="UniPathway" id="UPA00258">
    <property type="reaction ID" value="UER00370"/>
</dbReference>
<protein>
    <recommendedName>
        <fullName evidence="3">Urease subunit beta</fullName>
        <ecNumber evidence="3">3.5.1.5</ecNumber>
    </recommendedName>
    <alternativeName>
        <fullName evidence="3">Urea amidohydrolase subunit beta</fullName>
    </alternativeName>
</protein>
<evidence type="ECO:0000256" key="1">
    <source>
        <dbReference type="ARBA" id="ARBA00022801"/>
    </source>
</evidence>
<evidence type="ECO:0000256" key="4">
    <source>
        <dbReference type="SAM" id="MobiDB-lite"/>
    </source>
</evidence>
<dbReference type="HAMAP" id="MF_01954">
    <property type="entry name" value="Urease_beta"/>
    <property type="match status" value="1"/>
</dbReference>
<dbReference type="KEGG" id="mgod:E7746_05300"/>
<dbReference type="GO" id="GO:0043419">
    <property type="term" value="P:urea catabolic process"/>
    <property type="evidence" value="ECO:0007669"/>
    <property type="project" value="UniProtKB-UniRule"/>
</dbReference>
<comment type="catalytic activity">
    <reaction evidence="2 3">
        <text>urea + 2 H2O + H(+) = hydrogencarbonate + 2 NH4(+)</text>
        <dbReference type="Rhea" id="RHEA:20557"/>
        <dbReference type="ChEBI" id="CHEBI:15377"/>
        <dbReference type="ChEBI" id="CHEBI:15378"/>
        <dbReference type="ChEBI" id="CHEBI:16199"/>
        <dbReference type="ChEBI" id="CHEBI:17544"/>
        <dbReference type="ChEBI" id="CHEBI:28938"/>
        <dbReference type="EC" id="3.5.1.5"/>
    </reaction>
</comment>
<dbReference type="Proteomes" id="UP000297031">
    <property type="component" value="Chromosome"/>
</dbReference>
<evidence type="ECO:0000313" key="6">
    <source>
        <dbReference type="Proteomes" id="UP000297031"/>
    </source>
</evidence>
<dbReference type="NCBIfam" id="TIGR00192">
    <property type="entry name" value="urease_beta"/>
    <property type="match status" value="1"/>
</dbReference>
<name>A0A4P7VNF6_9BACT</name>
<dbReference type="PANTHER" id="PTHR33569:SF1">
    <property type="entry name" value="UREASE"/>
    <property type="match status" value="1"/>
</dbReference>
<dbReference type="OrthoDB" id="9797217at2"/>
<dbReference type="Pfam" id="PF00699">
    <property type="entry name" value="Urease_beta"/>
    <property type="match status" value="1"/>
</dbReference>
<proteinExistence type="inferred from homology"/>
<dbReference type="Gene3D" id="2.10.150.10">
    <property type="entry name" value="Urease, beta subunit"/>
    <property type="match status" value="1"/>
</dbReference>
<dbReference type="InterPro" id="IPR036461">
    <property type="entry name" value="Urease_betasu_sf"/>
</dbReference>
<dbReference type="GO" id="GO:0035550">
    <property type="term" value="C:urease complex"/>
    <property type="evidence" value="ECO:0007669"/>
    <property type="project" value="InterPro"/>
</dbReference>
<keyword evidence="6" id="KW-1185">Reference proteome</keyword>
<feature type="compositionally biased region" description="Polar residues" evidence="4">
    <location>
        <begin position="1"/>
        <end position="10"/>
    </location>
</feature>
<keyword evidence="1 3" id="KW-0378">Hydrolase</keyword>
<comment type="subunit">
    <text evidence="3">Heterotrimer of UreA (gamma), UreB (beta) and UreC (alpha) subunits. Three heterotrimers associate to form the active enzyme.</text>
</comment>
<comment type="subcellular location">
    <subcellularLocation>
        <location evidence="3">Cytoplasm</location>
    </subcellularLocation>
</comment>
<dbReference type="EC" id="3.5.1.5" evidence="3"/>
<keyword evidence="3" id="KW-0963">Cytoplasm</keyword>
<dbReference type="SUPFAM" id="SSF51278">
    <property type="entry name" value="Urease, beta-subunit"/>
    <property type="match status" value="1"/>
</dbReference>
<dbReference type="AlphaFoldDB" id="A0A4P7VNF6"/>
<comment type="pathway">
    <text evidence="3">Nitrogen metabolism; urea degradation; CO(2) and NH(3) from urea (urease route): step 1/1.</text>
</comment>
<dbReference type="InterPro" id="IPR002019">
    <property type="entry name" value="Urease_beta-like"/>
</dbReference>
<dbReference type="EMBL" id="CP039393">
    <property type="protein sequence ID" value="QCD35351.1"/>
    <property type="molecule type" value="Genomic_DNA"/>
</dbReference>
<evidence type="ECO:0000256" key="3">
    <source>
        <dbReference type="HAMAP-Rule" id="MF_01954"/>
    </source>
</evidence>
<accession>A0A4P7VNF6</accession>
<dbReference type="PANTHER" id="PTHR33569">
    <property type="entry name" value="UREASE"/>
    <property type="match status" value="1"/>
</dbReference>
<reference evidence="5 6" key="1">
    <citation type="submission" date="2019-02" db="EMBL/GenBank/DDBJ databases">
        <title>Isolation and identification of novel species under the genus Muribaculum.</title>
        <authorList>
            <person name="Miyake S."/>
            <person name="Ding Y."/>
            <person name="Low A."/>
            <person name="Soh M."/>
            <person name="Seedorf H."/>
        </authorList>
    </citation>
    <scope>NUCLEOTIDE SEQUENCE [LARGE SCALE GENOMIC DNA]</scope>
    <source>
        <strain evidence="5 6">TLL-A4</strain>
    </source>
</reference>
<dbReference type="CDD" id="cd00407">
    <property type="entry name" value="Urease_beta"/>
    <property type="match status" value="1"/>
</dbReference>
<gene>
    <name evidence="3" type="primary">ureB</name>
    <name evidence="5" type="ORF">E7746_05300</name>
</gene>
<dbReference type="NCBIfam" id="NF009682">
    <property type="entry name" value="PRK13203.1"/>
    <property type="match status" value="1"/>
</dbReference>
<organism evidence="5 6">
    <name type="scientific">Muribaculum gordoncarteri</name>
    <dbReference type="NCBI Taxonomy" id="2530390"/>
    <lineage>
        <taxon>Bacteria</taxon>
        <taxon>Pseudomonadati</taxon>
        <taxon>Bacteroidota</taxon>
        <taxon>Bacteroidia</taxon>
        <taxon>Bacteroidales</taxon>
        <taxon>Muribaculaceae</taxon>
        <taxon>Muribaculum</taxon>
    </lineage>
</organism>
<feature type="region of interest" description="Disordered" evidence="4">
    <location>
        <begin position="1"/>
        <end position="46"/>
    </location>
</feature>
<evidence type="ECO:0000256" key="2">
    <source>
        <dbReference type="ARBA" id="ARBA00047778"/>
    </source>
</evidence>
<dbReference type="GO" id="GO:0009039">
    <property type="term" value="F:urease activity"/>
    <property type="evidence" value="ECO:0007669"/>
    <property type="project" value="UniProtKB-UniRule"/>
</dbReference>
<comment type="similarity">
    <text evidence="3">Belongs to the urease beta subunit family.</text>
</comment>
<dbReference type="RefSeq" id="WP_123396652.1">
    <property type="nucleotide sequence ID" value="NZ_CANQMU010000001.1"/>
</dbReference>